<evidence type="ECO:0000313" key="3">
    <source>
        <dbReference type="Proteomes" id="UP001187203"/>
    </source>
</evidence>
<feature type="region of interest" description="Disordered" evidence="1">
    <location>
        <begin position="1"/>
        <end position="115"/>
    </location>
</feature>
<dbReference type="Proteomes" id="UP001187203">
    <property type="component" value="Unassembled WGS sequence"/>
</dbReference>
<protein>
    <submittedName>
        <fullName evidence="2">Uncharacterized protein</fullName>
    </submittedName>
</protein>
<comment type="caution">
    <text evidence="2">The sequence shown here is derived from an EMBL/GenBank/DDBJ whole genome shotgun (WGS) entry which is preliminary data.</text>
</comment>
<gene>
    <name evidence="2" type="ORF">R1523_32835</name>
</gene>
<reference evidence="3" key="1">
    <citation type="journal article" date="2023" name="Int. J. Mol. Sci.">
        <title>Genomic and Metabolic Characterization of Plant Growth-Promoting Rhizobacteria Isolated from Nodules of Clovers Grown in Non-Farmed Soil.</title>
        <authorList>
            <person name="Wojcik M."/>
            <person name="Koper P."/>
            <person name="Zebracki K."/>
            <person name="Marczak M."/>
            <person name="Mazur A."/>
        </authorList>
    </citation>
    <scope>NUCLEOTIDE SEQUENCE [LARGE SCALE GENOMIC DNA]</scope>
    <source>
        <strain evidence="3">KB12</strain>
    </source>
</reference>
<feature type="compositionally biased region" description="Low complexity" evidence="1">
    <location>
        <begin position="67"/>
        <end position="109"/>
    </location>
</feature>
<evidence type="ECO:0000256" key="1">
    <source>
        <dbReference type="SAM" id="MobiDB-lite"/>
    </source>
</evidence>
<dbReference type="RefSeq" id="WP_317277231.1">
    <property type="nucleotide sequence ID" value="NZ_JAWJWH010000027.1"/>
</dbReference>
<organism evidence="2 3">
    <name type="scientific">Rhizobium brockwellii</name>
    <dbReference type="NCBI Taxonomy" id="3019932"/>
    <lineage>
        <taxon>Bacteria</taxon>
        <taxon>Pseudomonadati</taxon>
        <taxon>Pseudomonadota</taxon>
        <taxon>Alphaproteobacteria</taxon>
        <taxon>Hyphomicrobiales</taxon>
        <taxon>Rhizobiaceae</taxon>
        <taxon>Rhizobium/Agrobacterium group</taxon>
        <taxon>Rhizobium</taxon>
    </lineage>
</organism>
<feature type="compositionally biased region" description="Low complexity" evidence="1">
    <location>
        <begin position="313"/>
        <end position="322"/>
    </location>
</feature>
<feature type="region of interest" description="Disordered" evidence="1">
    <location>
        <begin position="304"/>
        <end position="366"/>
    </location>
</feature>
<evidence type="ECO:0000313" key="2">
    <source>
        <dbReference type="EMBL" id="MDV4190281.1"/>
    </source>
</evidence>
<feature type="compositionally biased region" description="Basic and acidic residues" evidence="1">
    <location>
        <begin position="47"/>
        <end position="63"/>
    </location>
</feature>
<sequence>MEDLINEAGNGSEDLGTSTEKPVSIRDSLRAAIDSSDGNVSASGNADRQRDEHGRFAPKEPDKGGTAPAAQQAAAASPKPRDAAAAANAAAAPQAAQTPAAAAEQQPAATTHRVPPGWSAEAKAQFGTLPPEVQAAVAKREQEVDNGFRVLQDYKGLEEFTPIVRQAGTTHADVMRKAIDWEQSLIRDPINTVIHVARMAGVNLQALVAGQQDQILQRRPQQAQQQPTPQPVNVEATVEQVLRKRDTETQVNAFISDPANVHAEAVLDDMVALISAGRASSLKDAYDAACWMRPDIRQQLISQAAPSNPVQDQTSQKAAAADQARRASRSISGSSAPGPTQGAGAGQPTSIRDSLRSALHAANGRV</sequence>
<accession>A0ABU3YWT4</accession>
<feature type="compositionally biased region" description="Polar residues" evidence="1">
    <location>
        <begin position="36"/>
        <end position="46"/>
    </location>
</feature>
<feature type="compositionally biased region" description="Low complexity" evidence="1">
    <location>
        <begin position="329"/>
        <end position="349"/>
    </location>
</feature>
<keyword evidence="3" id="KW-1185">Reference proteome</keyword>
<dbReference type="EMBL" id="JAWJWI010000027">
    <property type="protein sequence ID" value="MDV4190281.1"/>
    <property type="molecule type" value="Genomic_DNA"/>
</dbReference>
<name>A0ABU3YWT4_9HYPH</name>
<proteinExistence type="predicted"/>